<evidence type="ECO:0000256" key="5">
    <source>
        <dbReference type="ARBA" id="ARBA00023004"/>
    </source>
</evidence>
<dbReference type="Pfam" id="PF00067">
    <property type="entry name" value="p450"/>
    <property type="match status" value="1"/>
</dbReference>
<evidence type="ECO:0000256" key="7">
    <source>
        <dbReference type="RuleBase" id="RU000461"/>
    </source>
</evidence>
<name>A0AAU2AFK4_9ACTN</name>
<organism evidence="9">
    <name type="scientific">Streptomyces sp. NBC_00093</name>
    <dbReference type="NCBI Taxonomy" id="2975649"/>
    <lineage>
        <taxon>Bacteria</taxon>
        <taxon>Bacillati</taxon>
        <taxon>Actinomycetota</taxon>
        <taxon>Actinomycetes</taxon>
        <taxon>Kitasatosporales</taxon>
        <taxon>Streptomycetaceae</taxon>
        <taxon>Streptomyces</taxon>
    </lineage>
</organism>
<dbReference type="GO" id="GO:0020037">
    <property type="term" value="F:heme binding"/>
    <property type="evidence" value="ECO:0007669"/>
    <property type="project" value="InterPro"/>
</dbReference>
<evidence type="ECO:0000256" key="8">
    <source>
        <dbReference type="SAM" id="MobiDB-lite"/>
    </source>
</evidence>
<keyword evidence="3 7" id="KW-0479">Metal-binding</keyword>
<dbReference type="PANTHER" id="PTHR46696">
    <property type="entry name" value="P450, PUTATIVE (EUROFUNG)-RELATED"/>
    <property type="match status" value="1"/>
</dbReference>
<dbReference type="PRINTS" id="PR00385">
    <property type="entry name" value="P450"/>
</dbReference>
<evidence type="ECO:0000256" key="6">
    <source>
        <dbReference type="ARBA" id="ARBA00023033"/>
    </source>
</evidence>
<reference evidence="9" key="1">
    <citation type="submission" date="2022-10" db="EMBL/GenBank/DDBJ databases">
        <title>The complete genomes of actinobacterial strains from the NBC collection.</title>
        <authorList>
            <person name="Joergensen T.S."/>
            <person name="Alvarez Arevalo M."/>
            <person name="Sterndorff E.B."/>
            <person name="Faurdal D."/>
            <person name="Vuksanovic O."/>
            <person name="Mourched A.-S."/>
            <person name="Charusanti P."/>
            <person name="Shaw S."/>
            <person name="Blin K."/>
            <person name="Weber T."/>
        </authorList>
    </citation>
    <scope>NUCLEOTIDE SEQUENCE</scope>
    <source>
        <strain evidence="9">NBC_00093</strain>
    </source>
</reference>
<keyword evidence="6 7" id="KW-0503">Monooxygenase</keyword>
<sequence length="415" mass="45592">MPNAPTDAATIREARAPEWPMPRAEGCPFDPPPGLRTLTAEKPLAKVRIWDGSTPWIVTGHAAQRALLSDPRVSVDERLPGFPHWNEGMAAAVAHRPRSVFNSDAPEHSGYRRIMTGPFTFKRVEALRPTIQKITDGLVDKLLAGPRPADLVQELALPLPTLMISELLGVPYEDHEFFQEYASRGIAHNVSAEESGRNFMALNEYLVRLVEQKAAEPADDALSDIAARVTSGDITVSEAAMMGLGLLIAGHETSANMIGLATVALLEHPGQLAVLRDTDDPKVVAGAVEELLRYLGIIHGGQRRIAKEDIEIGGEVIRAGEGIVVELFSANRDAHVFPEPDLLDLRRPNARQHNAFGFGIHQCVGQQLARVELQVVYGTLFRRIPTLRLAEPLDRIRFKHDRLAYGVYSLPVTWG</sequence>
<dbReference type="GO" id="GO:0016705">
    <property type="term" value="F:oxidoreductase activity, acting on paired donors, with incorporation or reduction of molecular oxygen"/>
    <property type="evidence" value="ECO:0007669"/>
    <property type="project" value="InterPro"/>
</dbReference>
<protein>
    <submittedName>
        <fullName evidence="9">Cytochrome P450</fullName>
    </submittedName>
</protein>
<proteinExistence type="inferred from homology"/>
<accession>A0AAU2AFK4</accession>
<keyword evidence="4 7" id="KW-0560">Oxidoreductase</keyword>
<dbReference type="InterPro" id="IPR017972">
    <property type="entry name" value="Cyt_P450_CS"/>
</dbReference>
<dbReference type="InterPro" id="IPR002397">
    <property type="entry name" value="Cyt_P450_B"/>
</dbReference>
<dbReference type="Gene3D" id="1.10.630.10">
    <property type="entry name" value="Cytochrome P450"/>
    <property type="match status" value="1"/>
</dbReference>
<evidence type="ECO:0000256" key="4">
    <source>
        <dbReference type="ARBA" id="ARBA00023002"/>
    </source>
</evidence>
<dbReference type="PRINTS" id="PR00359">
    <property type="entry name" value="BP450"/>
</dbReference>
<dbReference type="FunFam" id="1.10.630.10:FF:000018">
    <property type="entry name" value="Cytochrome P450 monooxygenase"/>
    <property type="match status" value="1"/>
</dbReference>
<dbReference type="SUPFAM" id="SSF48264">
    <property type="entry name" value="Cytochrome P450"/>
    <property type="match status" value="1"/>
</dbReference>
<keyword evidence="2 7" id="KW-0349">Heme</keyword>
<gene>
    <name evidence="9" type="ORF">OHA22_45630</name>
</gene>
<evidence type="ECO:0000256" key="2">
    <source>
        <dbReference type="ARBA" id="ARBA00022617"/>
    </source>
</evidence>
<evidence type="ECO:0000256" key="3">
    <source>
        <dbReference type="ARBA" id="ARBA00022723"/>
    </source>
</evidence>
<evidence type="ECO:0000313" key="9">
    <source>
        <dbReference type="EMBL" id="WTT22316.1"/>
    </source>
</evidence>
<dbReference type="PANTHER" id="PTHR46696:SF1">
    <property type="entry name" value="CYTOCHROME P450 YJIB-RELATED"/>
    <property type="match status" value="1"/>
</dbReference>
<feature type="region of interest" description="Disordered" evidence="8">
    <location>
        <begin position="1"/>
        <end position="34"/>
    </location>
</feature>
<dbReference type="InterPro" id="IPR036396">
    <property type="entry name" value="Cyt_P450_sf"/>
</dbReference>
<keyword evidence="5 7" id="KW-0408">Iron</keyword>
<dbReference type="CDD" id="cd11030">
    <property type="entry name" value="CYP105-like"/>
    <property type="match status" value="1"/>
</dbReference>
<dbReference type="GO" id="GO:0005506">
    <property type="term" value="F:iron ion binding"/>
    <property type="evidence" value="ECO:0007669"/>
    <property type="project" value="InterPro"/>
</dbReference>
<dbReference type="EMBL" id="CP108222">
    <property type="protein sequence ID" value="WTT22316.1"/>
    <property type="molecule type" value="Genomic_DNA"/>
</dbReference>
<evidence type="ECO:0000256" key="1">
    <source>
        <dbReference type="ARBA" id="ARBA00010617"/>
    </source>
</evidence>
<dbReference type="InterPro" id="IPR001128">
    <property type="entry name" value="Cyt_P450"/>
</dbReference>
<dbReference type="GO" id="GO:0004497">
    <property type="term" value="F:monooxygenase activity"/>
    <property type="evidence" value="ECO:0007669"/>
    <property type="project" value="UniProtKB-KW"/>
</dbReference>
<comment type="similarity">
    <text evidence="1 7">Belongs to the cytochrome P450 family.</text>
</comment>
<dbReference type="PROSITE" id="PS00086">
    <property type="entry name" value="CYTOCHROME_P450"/>
    <property type="match status" value="1"/>
</dbReference>
<dbReference type="AlphaFoldDB" id="A0AAU2AFK4"/>